<reference evidence="3" key="1">
    <citation type="journal article" date="2017" name="Nat. Commun.">
        <title>The asparagus genome sheds light on the origin and evolution of a young Y chromosome.</title>
        <authorList>
            <person name="Harkess A."/>
            <person name="Zhou J."/>
            <person name="Xu C."/>
            <person name="Bowers J.E."/>
            <person name="Van der Hulst R."/>
            <person name="Ayyampalayam S."/>
            <person name="Mercati F."/>
            <person name="Riccardi P."/>
            <person name="McKain M.R."/>
            <person name="Kakrana A."/>
            <person name="Tang H."/>
            <person name="Ray J."/>
            <person name="Groenendijk J."/>
            <person name="Arikit S."/>
            <person name="Mathioni S.M."/>
            <person name="Nakano M."/>
            <person name="Shan H."/>
            <person name="Telgmann-Rauber A."/>
            <person name="Kanno A."/>
            <person name="Yue Z."/>
            <person name="Chen H."/>
            <person name="Li W."/>
            <person name="Chen Y."/>
            <person name="Xu X."/>
            <person name="Zhang Y."/>
            <person name="Luo S."/>
            <person name="Chen H."/>
            <person name="Gao J."/>
            <person name="Mao Z."/>
            <person name="Pires J.C."/>
            <person name="Luo M."/>
            <person name="Kudrna D."/>
            <person name="Wing R.A."/>
            <person name="Meyers B.C."/>
            <person name="Yi K."/>
            <person name="Kong H."/>
            <person name="Lavrijsen P."/>
            <person name="Sunseri F."/>
            <person name="Falavigna A."/>
            <person name="Ye Y."/>
            <person name="Leebens-Mack J.H."/>
            <person name="Chen G."/>
        </authorList>
    </citation>
    <scope>NUCLEOTIDE SEQUENCE [LARGE SCALE GENOMIC DNA]</scope>
    <source>
        <strain evidence="3">cv. DH0086</strain>
    </source>
</reference>
<evidence type="ECO:0000313" key="3">
    <source>
        <dbReference type="Proteomes" id="UP000243459"/>
    </source>
</evidence>
<name>A0A5P1EYT6_ASPOF</name>
<gene>
    <name evidence="2" type="ORF">A4U43_C05F21620</name>
</gene>
<accession>A0A5P1EYT6</accession>
<organism evidence="2 3">
    <name type="scientific">Asparagus officinalis</name>
    <name type="common">Garden asparagus</name>
    <dbReference type="NCBI Taxonomy" id="4686"/>
    <lineage>
        <taxon>Eukaryota</taxon>
        <taxon>Viridiplantae</taxon>
        <taxon>Streptophyta</taxon>
        <taxon>Embryophyta</taxon>
        <taxon>Tracheophyta</taxon>
        <taxon>Spermatophyta</taxon>
        <taxon>Magnoliopsida</taxon>
        <taxon>Liliopsida</taxon>
        <taxon>Asparagales</taxon>
        <taxon>Asparagaceae</taxon>
        <taxon>Asparagoideae</taxon>
        <taxon>Asparagus</taxon>
    </lineage>
</organism>
<feature type="region of interest" description="Disordered" evidence="1">
    <location>
        <begin position="1"/>
        <end position="23"/>
    </location>
</feature>
<evidence type="ECO:0000313" key="2">
    <source>
        <dbReference type="EMBL" id="ONK69320.1"/>
    </source>
</evidence>
<dbReference type="AlphaFoldDB" id="A0A5P1EYT6"/>
<dbReference type="Gramene" id="ONK69320">
    <property type="protein sequence ID" value="ONK69320"/>
    <property type="gene ID" value="A4U43_C05F21620"/>
</dbReference>
<dbReference type="Proteomes" id="UP000243459">
    <property type="component" value="Chromosome 5"/>
</dbReference>
<proteinExistence type="predicted"/>
<evidence type="ECO:0000256" key="1">
    <source>
        <dbReference type="SAM" id="MobiDB-lite"/>
    </source>
</evidence>
<sequence length="244" mass="25806">MAPKTDPSKGKGKKAADSSGEHADSSALLVVLPSIQILQRGDFGSDGTQETEYHSQYSTLEDIPMFGDQEQEELQLLSEPSISTFRHLITDALLESVDRDHIVKHVFPVWRLFRGSRLIGAIPDEVTSSLGMSVETGIASTITAEVEAVANTMVELTAIIGVFTTTAIASPTTASIAHHLTDEEEEALASTTASPASTGPEIAFRRGADVTGGGAVATWIPMRLRGGCPASIRVSGRGFTGQDP</sequence>
<keyword evidence="3" id="KW-1185">Reference proteome</keyword>
<protein>
    <submittedName>
        <fullName evidence="2">Uncharacterized protein</fullName>
    </submittedName>
</protein>
<dbReference type="EMBL" id="CM007385">
    <property type="protein sequence ID" value="ONK69320.1"/>
    <property type="molecule type" value="Genomic_DNA"/>
</dbReference>